<dbReference type="InterPro" id="IPR011249">
    <property type="entry name" value="Metalloenz_LuxS/M16"/>
</dbReference>
<name>A0A4Q0XN07_9FLAO</name>
<accession>A0A4Q0XN07</accession>
<feature type="domain" description="Peptidase M16 N-terminal" evidence="1">
    <location>
        <begin position="45"/>
        <end position="163"/>
    </location>
</feature>
<dbReference type="EMBL" id="SDDZ01000001">
    <property type="protein sequence ID" value="RXJ52666.1"/>
    <property type="molecule type" value="Genomic_DNA"/>
</dbReference>
<dbReference type="Pfam" id="PF05193">
    <property type="entry name" value="Peptidase_M16_C"/>
    <property type="match status" value="1"/>
</dbReference>
<evidence type="ECO:0000313" key="3">
    <source>
        <dbReference type="EMBL" id="RXJ52666.1"/>
    </source>
</evidence>
<dbReference type="InterPro" id="IPR050361">
    <property type="entry name" value="MPP/UQCRC_Complex"/>
</dbReference>
<comment type="caution">
    <text evidence="3">The sequence shown here is derived from an EMBL/GenBank/DDBJ whole genome shotgun (WGS) entry which is preliminary data.</text>
</comment>
<feature type="domain" description="Peptidase M16 C-terminal" evidence="2">
    <location>
        <begin position="194"/>
        <end position="368"/>
    </location>
</feature>
<sequence>MKKVILVIMVMLVTPAIIVAQSFQLPEYTTFTLPNGLVVNLMEQKEVPVIAVNIILPAGAIYDGEKAGLASLTADALKLGTKNYTKTQLDQALDFVGANLNTFAQKEYASLYAKFAAKDKETILNLVKEILLYPTFDETEFEKEKNRALVAIDRQKESPRSIIPSYFDFLIYGNHVYGNIPQGTAASLGALKTSDLKAFYNANYIPNGSAMSIVGDFSSKEMKAMITKLFSEWKKSSSDKDNLASKPLPKISESKVLLVNKDDAKESTFYIGSQGINRNNPEFVDISIINTLFGGRFTSMLNDELRVNSGLTYGARSSFEPLKYGGSFAISTFTANETTEAALDKAFEVLNTLHSKGLDEQSLASAKNYVKGQFPPKYETVSQLSGLLGEMFWYDLDKSYINNFQKKVDVLDLKKANEIIETYFPKDHLQLVIIGKASEIKAIAEKYGKVIETEINTYPQM</sequence>
<proteinExistence type="predicted"/>
<dbReference type="InterPro" id="IPR011765">
    <property type="entry name" value="Pept_M16_N"/>
</dbReference>
<protein>
    <submittedName>
        <fullName evidence="3">Insulinase family protein</fullName>
    </submittedName>
</protein>
<organism evidence="3 4">
    <name type="scientific">Gelidibacter gilvus</name>
    <dbReference type="NCBI Taxonomy" id="59602"/>
    <lineage>
        <taxon>Bacteria</taxon>
        <taxon>Pseudomonadati</taxon>
        <taxon>Bacteroidota</taxon>
        <taxon>Flavobacteriia</taxon>
        <taxon>Flavobacteriales</taxon>
        <taxon>Flavobacteriaceae</taxon>
        <taxon>Gelidibacter</taxon>
    </lineage>
</organism>
<dbReference type="OrthoDB" id="9811314at2"/>
<dbReference type="PANTHER" id="PTHR11851">
    <property type="entry name" value="METALLOPROTEASE"/>
    <property type="match status" value="1"/>
</dbReference>
<dbReference type="RefSeq" id="WP_129015800.1">
    <property type="nucleotide sequence ID" value="NZ_SDDZ01000001.1"/>
</dbReference>
<dbReference type="Proteomes" id="UP000289792">
    <property type="component" value="Unassembled WGS sequence"/>
</dbReference>
<dbReference type="AlphaFoldDB" id="A0A4Q0XN07"/>
<dbReference type="GO" id="GO:0046872">
    <property type="term" value="F:metal ion binding"/>
    <property type="evidence" value="ECO:0007669"/>
    <property type="project" value="InterPro"/>
</dbReference>
<reference evidence="3 4" key="1">
    <citation type="submission" date="2019-01" db="EMBL/GenBank/DDBJ databases">
        <title>Genome sequence of the Antarctic species Gelidibacter gilvus ACAM 158(T).</title>
        <authorList>
            <person name="Bowman J.P."/>
        </authorList>
    </citation>
    <scope>NUCLEOTIDE SEQUENCE [LARGE SCALE GENOMIC DNA]</scope>
    <source>
        <strain evidence="3 4">IC158</strain>
    </source>
</reference>
<evidence type="ECO:0000259" key="1">
    <source>
        <dbReference type="Pfam" id="PF00675"/>
    </source>
</evidence>
<evidence type="ECO:0000313" key="4">
    <source>
        <dbReference type="Proteomes" id="UP000289792"/>
    </source>
</evidence>
<dbReference type="PANTHER" id="PTHR11851:SF224">
    <property type="entry name" value="PROCESSING PROTEASE"/>
    <property type="match status" value="1"/>
</dbReference>
<dbReference type="Pfam" id="PF00675">
    <property type="entry name" value="Peptidase_M16"/>
    <property type="match status" value="1"/>
</dbReference>
<dbReference type="InterPro" id="IPR007863">
    <property type="entry name" value="Peptidase_M16_C"/>
</dbReference>
<gene>
    <name evidence="3" type="ORF">ESZ48_02945</name>
</gene>
<dbReference type="Gene3D" id="3.30.830.10">
    <property type="entry name" value="Metalloenzyme, LuxS/M16 peptidase-like"/>
    <property type="match status" value="2"/>
</dbReference>
<dbReference type="SUPFAM" id="SSF63411">
    <property type="entry name" value="LuxS/MPP-like metallohydrolase"/>
    <property type="match status" value="2"/>
</dbReference>
<keyword evidence="4" id="KW-1185">Reference proteome</keyword>
<evidence type="ECO:0000259" key="2">
    <source>
        <dbReference type="Pfam" id="PF05193"/>
    </source>
</evidence>